<evidence type="ECO:0000313" key="9">
    <source>
        <dbReference type="EnsemblPlants" id="AUR62003766-RA:cds"/>
    </source>
</evidence>
<dbReference type="GO" id="GO:0046872">
    <property type="term" value="F:metal ion binding"/>
    <property type="evidence" value="ECO:0007669"/>
    <property type="project" value="UniProtKB-KW"/>
</dbReference>
<organism evidence="9 10">
    <name type="scientific">Chenopodium quinoa</name>
    <name type="common">Quinoa</name>
    <dbReference type="NCBI Taxonomy" id="63459"/>
    <lineage>
        <taxon>Eukaryota</taxon>
        <taxon>Viridiplantae</taxon>
        <taxon>Streptophyta</taxon>
        <taxon>Embryophyta</taxon>
        <taxon>Tracheophyta</taxon>
        <taxon>Spermatophyta</taxon>
        <taxon>Magnoliopsida</taxon>
        <taxon>eudicotyledons</taxon>
        <taxon>Gunneridae</taxon>
        <taxon>Pentapetalae</taxon>
        <taxon>Caryophyllales</taxon>
        <taxon>Chenopodiaceae</taxon>
        <taxon>Chenopodioideae</taxon>
        <taxon>Atripliceae</taxon>
        <taxon>Chenopodium</taxon>
    </lineage>
</organism>
<dbReference type="Gene3D" id="3.40.718.10">
    <property type="entry name" value="Isopropylmalate Dehydrogenase"/>
    <property type="match status" value="1"/>
</dbReference>
<dbReference type="GO" id="GO:0006099">
    <property type="term" value="P:tricarboxylic acid cycle"/>
    <property type="evidence" value="ECO:0007669"/>
    <property type="project" value="UniProtKB-KW"/>
</dbReference>
<evidence type="ECO:0000256" key="2">
    <source>
        <dbReference type="ARBA" id="ARBA00001946"/>
    </source>
</evidence>
<sequence>MKGKRVKKCERVEGRFQCLRLRLMLVIRQTQLMYYVVSLFNRSCLANDWFLKKALLTVGTVFREPILCKNIPTIVSDMLLVINIGPPATDTLIPGPGNLKLSQRMETGKDHDVHNFKGPGVALAMYNIDSVCLIALGFMLHTETMQFFNCSCL</sequence>
<dbReference type="GO" id="GO:0004450">
    <property type="term" value="F:isocitrate dehydrogenase (NADP+) activity"/>
    <property type="evidence" value="ECO:0007669"/>
    <property type="project" value="InterPro"/>
</dbReference>
<protein>
    <submittedName>
        <fullName evidence="9">Uncharacterized protein</fullName>
    </submittedName>
</protein>
<comment type="similarity">
    <text evidence="3">Belongs to the isocitrate and isopropylmalate dehydrogenases family.</text>
</comment>
<comment type="cofactor">
    <cofactor evidence="1">
        <name>Mn(2+)</name>
        <dbReference type="ChEBI" id="CHEBI:29035"/>
    </cofactor>
</comment>
<evidence type="ECO:0000256" key="4">
    <source>
        <dbReference type="ARBA" id="ARBA00022532"/>
    </source>
</evidence>
<reference evidence="9" key="2">
    <citation type="submission" date="2021-03" db="UniProtKB">
        <authorList>
            <consortium name="EnsemblPlants"/>
        </authorList>
    </citation>
    <scope>IDENTIFICATION</scope>
</reference>
<dbReference type="AlphaFoldDB" id="A0A803KXK7"/>
<dbReference type="EnsemblPlants" id="AUR62003766-RA">
    <property type="protein sequence ID" value="AUR62003766-RA:cds"/>
    <property type="gene ID" value="AUR62003766"/>
</dbReference>
<dbReference type="Gramene" id="AUR62003766-RA">
    <property type="protein sequence ID" value="AUR62003766-RA:cds"/>
    <property type="gene ID" value="AUR62003766"/>
</dbReference>
<dbReference type="PANTHER" id="PTHR11822">
    <property type="entry name" value="NADP-SPECIFIC ISOCITRATE DEHYDROGENASE"/>
    <property type="match status" value="1"/>
</dbReference>
<evidence type="ECO:0000256" key="8">
    <source>
        <dbReference type="ARBA" id="ARBA00023211"/>
    </source>
</evidence>
<evidence type="ECO:0000256" key="3">
    <source>
        <dbReference type="ARBA" id="ARBA00007769"/>
    </source>
</evidence>
<evidence type="ECO:0000256" key="1">
    <source>
        <dbReference type="ARBA" id="ARBA00001936"/>
    </source>
</evidence>
<keyword evidence="6" id="KW-0460">Magnesium</keyword>
<proteinExistence type="inferred from homology"/>
<keyword evidence="4" id="KW-0816">Tricarboxylic acid cycle</keyword>
<comment type="cofactor">
    <cofactor evidence="2">
        <name>Mg(2+)</name>
        <dbReference type="ChEBI" id="CHEBI:18420"/>
    </cofactor>
</comment>
<keyword evidence="7" id="KW-0560">Oxidoreductase</keyword>
<evidence type="ECO:0000256" key="5">
    <source>
        <dbReference type="ARBA" id="ARBA00022723"/>
    </source>
</evidence>
<evidence type="ECO:0000313" key="10">
    <source>
        <dbReference type="Proteomes" id="UP000596660"/>
    </source>
</evidence>
<dbReference type="PANTHER" id="PTHR11822:SF5">
    <property type="entry name" value="ISOCITRATE DEHYDROGENASE [NADP], CHLOROPLASTIC_MITOCHONDRIAL"/>
    <property type="match status" value="1"/>
</dbReference>
<keyword evidence="5" id="KW-0479">Metal-binding</keyword>
<keyword evidence="10" id="KW-1185">Reference proteome</keyword>
<dbReference type="GO" id="GO:0005739">
    <property type="term" value="C:mitochondrion"/>
    <property type="evidence" value="ECO:0007669"/>
    <property type="project" value="TreeGrafter"/>
</dbReference>
<keyword evidence="8" id="KW-0464">Manganese</keyword>
<dbReference type="Proteomes" id="UP000596660">
    <property type="component" value="Unplaced"/>
</dbReference>
<name>A0A803KXK7_CHEQI</name>
<dbReference type="GO" id="GO:0006739">
    <property type="term" value="P:NADP+ metabolic process"/>
    <property type="evidence" value="ECO:0007669"/>
    <property type="project" value="TreeGrafter"/>
</dbReference>
<dbReference type="GO" id="GO:0006102">
    <property type="term" value="P:isocitrate metabolic process"/>
    <property type="evidence" value="ECO:0007669"/>
    <property type="project" value="InterPro"/>
</dbReference>
<evidence type="ECO:0000256" key="6">
    <source>
        <dbReference type="ARBA" id="ARBA00022842"/>
    </source>
</evidence>
<evidence type="ECO:0000256" key="7">
    <source>
        <dbReference type="ARBA" id="ARBA00023002"/>
    </source>
</evidence>
<reference evidence="9" key="1">
    <citation type="journal article" date="2017" name="Nature">
        <title>The genome of Chenopodium quinoa.</title>
        <authorList>
            <person name="Jarvis D.E."/>
            <person name="Ho Y.S."/>
            <person name="Lightfoot D.J."/>
            <person name="Schmoeckel S.M."/>
            <person name="Li B."/>
            <person name="Borm T.J.A."/>
            <person name="Ohyanagi H."/>
            <person name="Mineta K."/>
            <person name="Michell C.T."/>
            <person name="Saber N."/>
            <person name="Kharbatia N.M."/>
            <person name="Rupper R.R."/>
            <person name="Sharp A.R."/>
            <person name="Dally N."/>
            <person name="Boughton B.A."/>
            <person name="Woo Y.H."/>
            <person name="Gao G."/>
            <person name="Schijlen E.G.W.M."/>
            <person name="Guo X."/>
            <person name="Momin A.A."/>
            <person name="Negrao S."/>
            <person name="Al-Babili S."/>
            <person name="Gehring C."/>
            <person name="Roessner U."/>
            <person name="Jung C."/>
            <person name="Murphy K."/>
            <person name="Arold S.T."/>
            <person name="Gojobori T."/>
            <person name="van der Linden C.G."/>
            <person name="van Loo E.N."/>
            <person name="Jellen E.N."/>
            <person name="Maughan P.J."/>
            <person name="Tester M."/>
        </authorList>
    </citation>
    <scope>NUCLEOTIDE SEQUENCE [LARGE SCALE GENOMIC DNA]</scope>
    <source>
        <strain evidence="9">cv. PI 614886</strain>
    </source>
</reference>
<accession>A0A803KXK7</accession>
<dbReference type="InterPro" id="IPR004790">
    <property type="entry name" value="Isocitrate_DH_NADP"/>
</dbReference>